<keyword evidence="4 7" id="KW-1133">Transmembrane helix</keyword>
<dbReference type="GO" id="GO:0022857">
    <property type="term" value="F:transmembrane transporter activity"/>
    <property type="evidence" value="ECO:0007669"/>
    <property type="project" value="InterPro"/>
</dbReference>
<gene>
    <name evidence="9" type="ORF">JD81_02304</name>
</gene>
<feature type="transmembrane region" description="Helical" evidence="7">
    <location>
        <begin position="46"/>
        <end position="69"/>
    </location>
</feature>
<feature type="transmembrane region" description="Helical" evidence="7">
    <location>
        <begin position="457"/>
        <end position="476"/>
    </location>
</feature>
<feature type="transmembrane region" description="Helical" evidence="7">
    <location>
        <begin position="262"/>
        <end position="279"/>
    </location>
</feature>
<keyword evidence="3 7" id="KW-0812">Transmembrane</keyword>
<evidence type="ECO:0000256" key="5">
    <source>
        <dbReference type="ARBA" id="ARBA00023136"/>
    </source>
</evidence>
<dbReference type="Pfam" id="PF07690">
    <property type="entry name" value="MFS_1"/>
    <property type="match status" value="1"/>
</dbReference>
<evidence type="ECO:0000256" key="1">
    <source>
        <dbReference type="ARBA" id="ARBA00004651"/>
    </source>
</evidence>
<dbReference type="InterPro" id="IPR011701">
    <property type="entry name" value="MFS"/>
</dbReference>
<protein>
    <submittedName>
        <fullName evidence="9">Putative MFS family arabinose efflux permease</fullName>
    </submittedName>
</protein>
<feature type="transmembrane region" description="Helical" evidence="7">
    <location>
        <begin position="234"/>
        <end position="256"/>
    </location>
</feature>
<organism evidence="9 10">
    <name type="scientific">Micromonospora sagamiensis</name>
    <dbReference type="NCBI Taxonomy" id="47875"/>
    <lineage>
        <taxon>Bacteria</taxon>
        <taxon>Bacillati</taxon>
        <taxon>Actinomycetota</taxon>
        <taxon>Actinomycetes</taxon>
        <taxon>Micromonosporales</taxon>
        <taxon>Micromonosporaceae</taxon>
        <taxon>Micromonospora</taxon>
    </lineage>
</organism>
<feature type="transmembrane region" description="Helical" evidence="7">
    <location>
        <begin position="81"/>
        <end position="101"/>
    </location>
</feature>
<feature type="transmembrane region" description="Helical" evidence="7">
    <location>
        <begin position="113"/>
        <end position="136"/>
    </location>
</feature>
<dbReference type="OrthoDB" id="9812221at2"/>
<proteinExistence type="predicted"/>
<comment type="caution">
    <text evidence="9">The sequence shown here is derived from an EMBL/GenBank/DDBJ whole genome shotgun (WGS) entry which is preliminary data.</text>
</comment>
<feature type="compositionally biased region" description="Low complexity" evidence="6">
    <location>
        <begin position="493"/>
        <end position="509"/>
    </location>
</feature>
<feature type="transmembrane region" description="Helical" evidence="7">
    <location>
        <begin position="427"/>
        <end position="445"/>
    </location>
</feature>
<feature type="compositionally biased region" description="Basic and acidic residues" evidence="6">
    <location>
        <begin position="16"/>
        <end position="33"/>
    </location>
</feature>
<dbReference type="Gene3D" id="1.20.1720.10">
    <property type="entry name" value="Multidrug resistance protein D"/>
    <property type="match status" value="1"/>
</dbReference>
<evidence type="ECO:0000256" key="3">
    <source>
        <dbReference type="ARBA" id="ARBA00022692"/>
    </source>
</evidence>
<evidence type="ECO:0000313" key="10">
    <source>
        <dbReference type="Proteomes" id="UP000319728"/>
    </source>
</evidence>
<feature type="region of interest" description="Disordered" evidence="6">
    <location>
        <begin position="483"/>
        <end position="519"/>
    </location>
</feature>
<evidence type="ECO:0000256" key="6">
    <source>
        <dbReference type="SAM" id="MobiDB-lite"/>
    </source>
</evidence>
<feature type="transmembrane region" description="Helical" evidence="7">
    <location>
        <begin position="175"/>
        <end position="196"/>
    </location>
</feature>
<dbReference type="PANTHER" id="PTHR42718:SF9">
    <property type="entry name" value="MAJOR FACILITATOR SUPERFAMILY MULTIDRUG TRANSPORTER MFSC"/>
    <property type="match status" value="1"/>
</dbReference>
<evidence type="ECO:0000313" key="9">
    <source>
        <dbReference type="EMBL" id="TWJ28798.1"/>
    </source>
</evidence>
<keyword evidence="5 7" id="KW-0472">Membrane</keyword>
<accession>A0A562WF41</accession>
<dbReference type="PRINTS" id="PR01036">
    <property type="entry name" value="TCRTETB"/>
</dbReference>
<dbReference type="InterPro" id="IPR036259">
    <property type="entry name" value="MFS_trans_sf"/>
</dbReference>
<feature type="domain" description="Major facilitator superfamily (MFS) profile" evidence="8">
    <location>
        <begin position="47"/>
        <end position="483"/>
    </location>
</feature>
<reference evidence="9 10" key="1">
    <citation type="submission" date="2019-07" db="EMBL/GenBank/DDBJ databases">
        <title>R&amp;d 2014.</title>
        <authorList>
            <person name="Klenk H.-P."/>
        </authorList>
    </citation>
    <scope>NUCLEOTIDE SEQUENCE [LARGE SCALE GENOMIC DNA]</scope>
    <source>
        <strain evidence="9 10">DSM 43912</strain>
    </source>
</reference>
<dbReference type="GO" id="GO:0005886">
    <property type="term" value="C:plasma membrane"/>
    <property type="evidence" value="ECO:0007669"/>
    <property type="project" value="UniProtKB-SubCell"/>
</dbReference>
<comment type="subcellular location">
    <subcellularLocation>
        <location evidence="1">Cell membrane</location>
        <topology evidence="1">Multi-pass membrane protein</topology>
    </subcellularLocation>
</comment>
<sequence>MTATGSTGNRWPCRNDQYRMETETGDGRGRPTDRPGAAAPPRDRWLLVYAAGAVVFVAMLETSIVNVALPTIRDDLGSDPAVTQWTVLAYLLPVVALVLPAGRWLDRVGKRSALVASVGGFAVASAAAGLAPGVGFLVAARVAQGVCAAVMFALMPVLATLAVRPEARGRAMSVLATLGPLGAVAGPPLGGLLLGVAGWRPVFFAVVPVAVAIVGVGLLAMPDDGPLRAPDRRWLAEAALMALGLGVLLVALTRTAEAGPEWLLLLLPATVVMGFWWRMPNSRPVLTLLHVPGVLAGHVAVLLLALGFAVMQFLLPFYLGDVVGVGPETTGVTMLAFAAGMGLAGPVGGVLADRWGAWRAGALGAVVVTVGLLLVQPLPARWEPFDVAWRLALAGVGMGLYGGPVQAMVMSAAPRDLIATTGGTVQLARNLGFALGPAVATTVWAGDGYSAPGMRGAMAAGVVAAGLGAFALVTHWRRTARHRAVDAGPDRPPVAAARRATSRRSAGPPSDRLRRTEEG</sequence>
<keyword evidence="2" id="KW-0813">Transport</keyword>
<evidence type="ECO:0000256" key="4">
    <source>
        <dbReference type="ARBA" id="ARBA00022989"/>
    </source>
</evidence>
<feature type="transmembrane region" description="Helical" evidence="7">
    <location>
        <begin position="387"/>
        <end position="407"/>
    </location>
</feature>
<feature type="transmembrane region" description="Helical" evidence="7">
    <location>
        <begin position="331"/>
        <end position="351"/>
    </location>
</feature>
<feature type="transmembrane region" description="Helical" evidence="7">
    <location>
        <begin position="291"/>
        <end position="319"/>
    </location>
</feature>
<dbReference type="Gene3D" id="1.20.1250.20">
    <property type="entry name" value="MFS general substrate transporter like domains"/>
    <property type="match status" value="1"/>
</dbReference>
<feature type="transmembrane region" description="Helical" evidence="7">
    <location>
        <begin position="202"/>
        <end position="222"/>
    </location>
</feature>
<name>A0A562WF41_9ACTN</name>
<evidence type="ECO:0000259" key="8">
    <source>
        <dbReference type="PROSITE" id="PS50850"/>
    </source>
</evidence>
<dbReference type="PROSITE" id="PS50850">
    <property type="entry name" value="MFS"/>
    <property type="match status" value="1"/>
</dbReference>
<dbReference type="EMBL" id="VLLP01000001">
    <property type="protein sequence ID" value="TWJ28798.1"/>
    <property type="molecule type" value="Genomic_DNA"/>
</dbReference>
<feature type="region of interest" description="Disordered" evidence="6">
    <location>
        <begin position="1"/>
        <end position="38"/>
    </location>
</feature>
<evidence type="ECO:0000256" key="7">
    <source>
        <dbReference type="SAM" id="Phobius"/>
    </source>
</evidence>
<dbReference type="InterPro" id="IPR020846">
    <property type="entry name" value="MFS_dom"/>
</dbReference>
<keyword evidence="10" id="KW-1185">Reference proteome</keyword>
<dbReference type="CDD" id="cd17321">
    <property type="entry name" value="MFS_MMR_MDR_like"/>
    <property type="match status" value="1"/>
</dbReference>
<dbReference type="AlphaFoldDB" id="A0A562WF41"/>
<dbReference type="Proteomes" id="UP000319728">
    <property type="component" value="Unassembled WGS sequence"/>
</dbReference>
<dbReference type="PANTHER" id="PTHR42718">
    <property type="entry name" value="MAJOR FACILITATOR SUPERFAMILY MULTIDRUG TRANSPORTER MFSC"/>
    <property type="match status" value="1"/>
</dbReference>
<evidence type="ECO:0000256" key="2">
    <source>
        <dbReference type="ARBA" id="ARBA00022448"/>
    </source>
</evidence>
<feature type="transmembrane region" description="Helical" evidence="7">
    <location>
        <begin position="142"/>
        <end position="163"/>
    </location>
</feature>
<feature type="transmembrane region" description="Helical" evidence="7">
    <location>
        <begin position="358"/>
        <end position="375"/>
    </location>
</feature>
<dbReference type="SUPFAM" id="SSF103473">
    <property type="entry name" value="MFS general substrate transporter"/>
    <property type="match status" value="1"/>
</dbReference>